<dbReference type="InterPro" id="IPR020828">
    <property type="entry name" value="GlycerAld_3-P_DH_NAD(P)-bd"/>
</dbReference>
<evidence type="ECO:0000313" key="12">
    <source>
        <dbReference type="Proteomes" id="UP000593994"/>
    </source>
</evidence>
<keyword evidence="12" id="KW-1185">Reference proteome</keyword>
<dbReference type="FunFam" id="3.40.50.720:FF:000001">
    <property type="entry name" value="Glyceraldehyde-3-phosphate dehydrogenase"/>
    <property type="match status" value="1"/>
</dbReference>
<keyword evidence="6" id="KW-0520">NAD</keyword>
<gene>
    <name evidence="11" type="primary">gap</name>
    <name evidence="11" type="ORF">HUE88_01715</name>
</gene>
<dbReference type="InterPro" id="IPR020831">
    <property type="entry name" value="GlycerAld/Erythrose_P_DH"/>
</dbReference>
<name>A0A7S7RNH1_9BACT</name>
<feature type="active site" description="Nucleophile" evidence="4">
    <location>
        <position position="152"/>
    </location>
</feature>
<evidence type="ECO:0000259" key="10">
    <source>
        <dbReference type="SMART" id="SM00846"/>
    </source>
</evidence>
<evidence type="ECO:0000256" key="2">
    <source>
        <dbReference type="ARBA" id="ARBA00011881"/>
    </source>
</evidence>
<reference evidence="11 12" key="1">
    <citation type="submission" date="2020-05" db="EMBL/GenBank/DDBJ databases">
        <title>Sulfurimonas marisnigri, sp. nov., and Sulfurimonas baltica, sp. nov., manganese oxide reducing chemolithoautotrophs of the class Epsilonproteobacteria isolated from the pelagic redoxclines of the Black and Baltic Seas and emended description of the genus Sulfurimonas.</title>
        <authorList>
            <person name="Henkel J.V."/>
            <person name="Laudan C."/>
            <person name="Werner J."/>
            <person name="Neu T."/>
            <person name="Plewe S."/>
            <person name="Sproer C."/>
            <person name="Bunk B."/>
            <person name="Schulz-Vogt H.N."/>
        </authorList>
    </citation>
    <scope>NUCLEOTIDE SEQUENCE [LARGE SCALE GENOMIC DNA]</scope>
    <source>
        <strain evidence="11 12">GD2</strain>
    </source>
</reference>
<dbReference type="Gene3D" id="3.40.50.720">
    <property type="entry name" value="NAD(P)-binding Rossmann-like Domain"/>
    <property type="match status" value="1"/>
</dbReference>
<feature type="binding site" evidence="5">
    <location>
        <position position="182"/>
    </location>
    <ligand>
        <name>D-glyceraldehyde 3-phosphate</name>
        <dbReference type="ChEBI" id="CHEBI:59776"/>
    </ligand>
</feature>
<evidence type="ECO:0000256" key="5">
    <source>
        <dbReference type="PIRSR" id="PIRSR000149-2"/>
    </source>
</evidence>
<evidence type="ECO:0000256" key="3">
    <source>
        <dbReference type="ARBA" id="ARBA00023002"/>
    </source>
</evidence>
<dbReference type="CDD" id="cd18126">
    <property type="entry name" value="GAPDH_I_C"/>
    <property type="match status" value="1"/>
</dbReference>
<feature type="site" description="Activates thiol group during catalysis" evidence="7">
    <location>
        <position position="179"/>
    </location>
</feature>
<dbReference type="SUPFAM" id="SSF51735">
    <property type="entry name" value="NAD(P)-binding Rossmann-fold domains"/>
    <property type="match status" value="1"/>
</dbReference>
<evidence type="ECO:0000256" key="4">
    <source>
        <dbReference type="PIRSR" id="PIRSR000149-1"/>
    </source>
</evidence>
<dbReference type="Gene3D" id="3.30.360.10">
    <property type="entry name" value="Dihydrodipicolinate Reductase, domain 2"/>
    <property type="match status" value="1"/>
</dbReference>
<feature type="binding site" evidence="5">
    <location>
        <position position="234"/>
    </location>
    <ligand>
        <name>D-glyceraldehyde 3-phosphate</name>
        <dbReference type="ChEBI" id="CHEBI:59776"/>
    </ligand>
</feature>
<dbReference type="InterPro" id="IPR006424">
    <property type="entry name" value="Glyceraldehyde-3-P_DH_1"/>
</dbReference>
<dbReference type="GO" id="GO:0051287">
    <property type="term" value="F:NAD binding"/>
    <property type="evidence" value="ECO:0007669"/>
    <property type="project" value="InterPro"/>
</dbReference>
<dbReference type="EMBL" id="CP054492">
    <property type="protein sequence ID" value="QOY52440.1"/>
    <property type="molecule type" value="Genomic_DNA"/>
</dbReference>
<protein>
    <recommendedName>
        <fullName evidence="9">Glyceraldehyde-3-phosphate dehydrogenase</fullName>
        <ecNumber evidence="9">1.2.1.-</ecNumber>
    </recommendedName>
</protein>
<dbReference type="GO" id="GO:0050661">
    <property type="term" value="F:NADP binding"/>
    <property type="evidence" value="ECO:0007669"/>
    <property type="project" value="InterPro"/>
</dbReference>
<feature type="binding site" evidence="6">
    <location>
        <begin position="12"/>
        <end position="13"/>
    </location>
    <ligand>
        <name>NAD(+)</name>
        <dbReference type="ChEBI" id="CHEBI:57540"/>
    </ligand>
</feature>
<dbReference type="InterPro" id="IPR020829">
    <property type="entry name" value="GlycerAld_3-P_DH_cat"/>
</dbReference>
<evidence type="ECO:0000256" key="9">
    <source>
        <dbReference type="RuleBase" id="RU361160"/>
    </source>
</evidence>
<keyword evidence="3 9" id="KW-0560">Oxidoreductase</keyword>
<dbReference type="PROSITE" id="PS00071">
    <property type="entry name" value="GAPDH"/>
    <property type="match status" value="1"/>
</dbReference>
<dbReference type="GO" id="GO:0016620">
    <property type="term" value="F:oxidoreductase activity, acting on the aldehyde or oxo group of donors, NAD or NADP as acceptor"/>
    <property type="evidence" value="ECO:0007669"/>
    <property type="project" value="InterPro"/>
</dbReference>
<sequence>MALKIAINGFGRIGRCVARIAATRDDIEVVAINDLTSTDMMLYLLKNDSVHGTFSSSVERIDDENISIDGKKIRVFSDGDPKNLKFAECGADMVLECTGVFLTQAFAQMHLDNGIKKVLFSAPSNDTVTATFVMGVNENLYDGQTVVSNASCTTNCLGPVAKILDDAFSIEKGLMTTIHSYTNDQNLLDVKHSREKRRARAGAINMIPTTTGAAKAIGLVLPNLIGKLHGQSVRVPTPDVSMVDLNVVVKKKTTREEVTAVFNEMANSSLKGILLMDKEMRVSQDFVGCPYSAIVAEDLTQVISGDMIKIMAWYDNEWGYSNRLIDMALHISK</sequence>
<feature type="binding site" evidence="6">
    <location>
        <position position="34"/>
    </location>
    <ligand>
        <name>NAD(+)</name>
        <dbReference type="ChEBI" id="CHEBI:57540"/>
    </ligand>
</feature>
<dbReference type="Pfam" id="PF00044">
    <property type="entry name" value="Gp_dh_N"/>
    <property type="match status" value="1"/>
</dbReference>
<feature type="binding site" evidence="6">
    <location>
        <position position="121"/>
    </location>
    <ligand>
        <name>NAD(+)</name>
        <dbReference type="ChEBI" id="CHEBI:57540"/>
    </ligand>
</feature>
<dbReference type="NCBIfam" id="TIGR01534">
    <property type="entry name" value="GAPDH-I"/>
    <property type="match status" value="1"/>
</dbReference>
<comment type="subunit">
    <text evidence="2">Homotetramer.</text>
</comment>
<dbReference type="InterPro" id="IPR020830">
    <property type="entry name" value="GlycerAld_3-P_DH_AS"/>
</dbReference>
<feature type="binding site" evidence="5">
    <location>
        <begin position="211"/>
        <end position="212"/>
    </location>
    <ligand>
        <name>D-glyceraldehyde 3-phosphate</name>
        <dbReference type="ChEBI" id="CHEBI:59776"/>
    </ligand>
</feature>
<evidence type="ECO:0000313" key="11">
    <source>
        <dbReference type="EMBL" id="QOY52440.1"/>
    </source>
</evidence>
<dbReference type="SUPFAM" id="SSF55347">
    <property type="entry name" value="Glyceraldehyde-3-phosphate dehydrogenase-like, C-terminal domain"/>
    <property type="match status" value="1"/>
</dbReference>
<evidence type="ECO:0000256" key="1">
    <source>
        <dbReference type="ARBA" id="ARBA00007406"/>
    </source>
</evidence>
<dbReference type="PRINTS" id="PR00078">
    <property type="entry name" value="G3PDHDRGNASE"/>
</dbReference>
<dbReference type="InterPro" id="IPR036291">
    <property type="entry name" value="NAD(P)-bd_dom_sf"/>
</dbReference>
<feature type="binding site" evidence="6">
    <location>
        <position position="316"/>
    </location>
    <ligand>
        <name>NAD(+)</name>
        <dbReference type="ChEBI" id="CHEBI:57540"/>
    </ligand>
</feature>
<dbReference type="EC" id="1.2.1.-" evidence="9"/>
<evidence type="ECO:0000256" key="7">
    <source>
        <dbReference type="PIRSR" id="PIRSR000149-4"/>
    </source>
</evidence>
<evidence type="ECO:0000256" key="8">
    <source>
        <dbReference type="RuleBase" id="RU000397"/>
    </source>
</evidence>
<evidence type="ECO:0000256" key="6">
    <source>
        <dbReference type="PIRSR" id="PIRSR000149-3"/>
    </source>
</evidence>
<dbReference type="AlphaFoldDB" id="A0A7S7RNH1"/>
<dbReference type="FunFam" id="3.30.360.10:FF:000002">
    <property type="entry name" value="Glyceraldehyde-3-phosphate dehydrogenase"/>
    <property type="match status" value="1"/>
</dbReference>
<dbReference type="GO" id="GO:0006006">
    <property type="term" value="P:glucose metabolic process"/>
    <property type="evidence" value="ECO:0007669"/>
    <property type="project" value="InterPro"/>
</dbReference>
<organism evidence="11 12">
    <name type="scientific">Candidatus Sulfurimonas baltica</name>
    <dbReference type="NCBI Taxonomy" id="2740404"/>
    <lineage>
        <taxon>Bacteria</taxon>
        <taxon>Pseudomonadati</taxon>
        <taxon>Campylobacterota</taxon>
        <taxon>Epsilonproteobacteria</taxon>
        <taxon>Campylobacterales</taxon>
        <taxon>Sulfurimonadaceae</taxon>
        <taxon>Sulfurimonas</taxon>
    </lineage>
</organism>
<feature type="binding site" evidence="5">
    <location>
        <begin position="151"/>
        <end position="153"/>
    </location>
    <ligand>
        <name>D-glyceraldehyde 3-phosphate</name>
        <dbReference type="ChEBI" id="CHEBI:59776"/>
    </ligand>
</feature>
<dbReference type="CDD" id="cd05214">
    <property type="entry name" value="GAPDH_I_N"/>
    <property type="match status" value="1"/>
</dbReference>
<keyword evidence="6" id="KW-0547">Nucleotide-binding</keyword>
<dbReference type="SMART" id="SM00846">
    <property type="entry name" value="Gp_dh_N"/>
    <property type="match status" value="1"/>
</dbReference>
<dbReference type="PANTHER" id="PTHR43148">
    <property type="entry name" value="GLYCERALDEHYDE-3-PHOSPHATE DEHYDROGENASE 2"/>
    <property type="match status" value="1"/>
</dbReference>
<dbReference type="Pfam" id="PF02800">
    <property type="entry name" value="Gp_dh_C"/>
    <property type="match status" value="1"/>
</dbReference>
<accession>A0A7S7RNH1</accession>
<dbReference type="RefSeq" id="WP_194370497.1">
    <property type="nucleotide sequence ID" value="NZ_CP054492.1"/>
</dbReference>
<dbReference type="Proteomes" id="UP000593994">
    <property type="component" value="Chromosome"/>
</dbReference>
<comment type="similarity">
    <text evidence="1 8">Belongs to the glyceraldehyde-3-phosphate dehydrogenase family.</text>
</comment>
<dbReference type="KEGG" id="sbal:HUE88_01715"/>
<dbReference type="PIRSF" id="PIRSF000149">
    <property type="entry name" value="GAP_DH"/>
    <property type="match status" value="1"/>
</dbReference>
<feature type="domain" description="Glyceraldehyde 3-phosphate dehydrogenase NAD(P) binding" evidence="10">
    <location>
        <begin position="3"/>
        <end position="152"/>
    </location>
</feature>
<proteinExistence type="inferred from homology"/>